<dbReference type="PANTHER" id="PTHR22780">
    <property type="entry name" value="ADAPTIN, ALPHA/GAMMA/EPSILON"/>
    <property type="match status" value="1"/>
</dbReference>
<dbReference type="GO" id="GO:0006886">
    <property type="term" value="P:intracellular protein transport"/>
    <property type="evidence" value="ECO:0007669"/>
    <property type="project" value="InterPro"/>
</dbReference>
<dbReference type="InterPro" id="IPR016024">
    <property type="entry name" value="ARM-type_fold"/>
</dbReference>
<dbReference type="InterPro" id="IPR011989">
    <property type="entry name" value="ARM-like"/>
</dbReference>
<protein>
    <submittedName>
        <fullName evidence="6">AP-2 complex subunit alpha-1</fullName>
    </submittedName>
</protein>
<keyword evidence="2" id="KW-0813">Transport</keyword>
<dbReference type="AlphaFoldDB" id="A0A146M5N0"/>
<evidence type="ECO:0000313" key="6">
    <source>
        <dbReference type="EMBL" id="JAQ15081.1"/>
    </source>
</evidence>
<feature type="domain" description="Clathrin/coatomer adaptor adaptin-like N-terminal" evidence="5">
    <location>
        <begin position="7"/>
        <end position="98"/>
    </location>
</feature>
<evidence type="ECO:0000256" key="1">
    <source>
        <dbReference type="ARBA" id="ARBA00004308"/>
    </source>
</evidence>
<evidence type="ECO:0000256" key="2">
    <source>
        <dbReference type="ARBA" id="ARBA00022448"/>
    </source>
</evidence>
<accession>A0A146M5N0</accession>
<dbReference type="InterPro" id="IPR002553">
    <property type="entry name" value="Clathrin/coatomer_adapt-like_N"/>
</dbReference>
<keyword evidence="4" id="KW-0472">Membrane</keyword>
<dbReference type="Gene3D" id="1.25.10.10">
    <property type="entry name" value="Leucine-rich Repeat Variant"/>
    <property type="match status" value="1"/>
</dbReference>
<sequence length="100" mass="11734">MFESERNPSLQQEIVLIIVVLTEQYAPYLQWYIDTIVHLLSVAEKYITDDIWSRVVEVVTNTEEIQDYVALKCKSLLESRQLHGKGLEFCIYIVGEFSYK</sequence>
<evidence type="ECO:0000256" key="4">
    <source>
        <dbReference type="ARBA" id="ARBA00023136"/>
    </source>
</evidence>
<proteinExistence type="predicted"/>
<gene>
    <name evidence="6" type="primary">ALPHA-ADR</name>
    <name evidence="6" type="ORF">g.9605</name>
</gene>
<keyword evidence="3" id="KW-0653">Protein transport</keyword>
<reference evidence="6" key="1">
    <citation type="journal article" date="2016" name="Gigascience">
        <title>De novo construction of an expanded transcriptome assembly for the western tarnished plant bug, Lygus hesperus.</title>
        <authorList>
            <person name="Tassone E.E."/>
            <person name="Geib S.M."/>
            <person name="Hall B."/>
            <person name="Fabrick J.A."/>
            <person name="Brent C.S."/>
            <person name="Hull J.J."/>
        </authorList>
    </citation>
    <scope>NUCLEOTIDE SEQUENCE</scope>
</reference>
<evidence type="ECO:0000256" key="3">
    <source>
        <dbReference type="ARBA" id="ARBA00022927"/>
    </source>
</evidence>
<comment type="subcellular location">
    <subcellularLocation>
        <location evidence="1">Endomembrane system</location>
    </subcellularLocation>
</comment>
<name>A0A146M5N0_LYGHE</name>
<dbReference type="GO" id="GO:0030117">
    <property type="term" value="C:membrane coat"/>
    <property type="evidence" value="ECO:0007669"/>
    <property type="project" value="InterPro"/>
</dbReference>
<dbReference type="GO" id="GO:0016192">
    <property type="term" value="P:vesicle-mediated transport"/>
    <property type="evidence" value="ECO:0007669"/>
    <property type="project" value="InterPro"/>
</dbReference>
<dbReference type="SUPFAM" id="SSF48371">
    <property type="entry name" value="ARM repeat"/>
    <property type="match status" value="1"/>
</dbReference>
<dbReference type="InterPro" id="IPR050840">
    <property type="entry name" value="Adaptor_Complx_Large_Subunit"/>
</dbReference>
<dbReference type="GO" id="GO:0012505">
    <property type="term" value="C:endomembrane system"/>
    <property type="evidence" value="ECO:0007669"/>
    <property type="project" value="UniProtKB-SubCell"/>
</dbReference>
<dbReference type="Pfam" id="PF01602">
    <property type="entry name" value="Adaptin_N"/>
    <property type="match status" value="1"/>
</dbReference>
<organism evidence="6">
    <name type="scientific">Lygus hesperus</name>
    <name type="common">Western plant bug</name>
    <dbReference type="NCBI Taxonomy" id="30085"/>
    <lineage>
        <taxon>Eukaryota</taxon>
        <taxon>Metazoa</taxon>
        <taxon>Ecdysozoa</taxon>
        <taxon>Arthropoda</taxon>
        <taxon>Hexapoda</taxon>
        <taxon>Insecta</taxon>
        <taxon>Pterygota</taxon>
        <taxon>Neoptera</taxon>
        <taxon>Paraneoptera</taxon>
        <taxon>Hemiptera</taxon>
        <taxon>Heteroptera</taxon>
        <taxon>Panheteroptera</taxon>
        <taxon>Cimicomorpha</taxon>
        <taxon>Miridae</taxon>
        <taxon>Mirini</taxon>
        <taxon>Lygus</taxon>
    </lineage>
</organism>
<dbReference type="EMBL" id="GDHC01003548">
    <property type="protein sequence ID" value="JAQ15081.1"/>
    <property type="molecule type" value="Transcribed_RNA"/>
</dbReference>
<evidence type="ECO:0000259" key="5">
    <source>
        <dbReference type="Pfam" id="PF01602"/>
    </source>
</evidence>